<evidence type="ECO:0000313" key="1">
    <source>
        <dbReference type="EMBL" id="MCC5600252.1"/>
    </source>
</evidence>
<sequence>MPQAILNQILNQLDILEPEELQQLNQAIQRYLVEQKQVTQRTTFHEALLTSGLVKQLKQPVYNQQTEQRLIQVEGKPISETIIEERC</sequence>
<dbReference type="EMBL" id="JAIVFQ010000016">
    <property type="protein sequence ID" value="MCC5600252.1"/>
    <property type="molecule type" value="Genomic_DNA"/>
</dbReference>
<evidence type="ECO:0000313" key="2">
    <source>
        <dbReference type="Proteomes" id="UP001199525"/>
    </source>
</evidence>
<organism evidence="1 2">
    <name type="scientific">Nostoc favosum CHAB5714</name>
    <dbReference type="NCBI Taxonomy" id="2780399"/>
    <lineage>
        <taxon>Bacteria</taxon>
        <taxon>Bacillati</taxon>
        <taxon>Cyanobacteriota</taxon>
        <taxon>Cyanophyceae</taxon>
        <taxon>Nostocales</taxon>
        <taxon>Nostocaceae</taxon>
        <taxon>Nostoc</taxon>
        <taxon>Nostoc favosum</taxon>
    </lineage>
</organism>
<dbReference type="RefSeq" id="WP_229485334.1">
    <property type="nucleotide sequence ID" value="NZ_JAIVFQ010000016.1"/>
</dbReference>
<comment type="caution">
    <text evidence="1">The sequence shown here is derived from an EMBL/GenBank/DDBJ whole genome shotgun (WGS) entry which is preliminary data.</text>
</comment>
<proteinExistence type="predicted"/>
<protein>
    <submittedName>
        <fullName evidence="1">Uncharacterized protein</fullName>
    </submittedName>
</protein>
<accession>A0ABS8I7S7</accession>
<dbReference type="Proteomes" id="UP001199525">
    <property type="component" value="Unassembled WGS sequence"/>
</dbReference>
<gene>
    <name evidence="1" type="ORF">LC586_13700</name>
</gene>
<name>A0ABS8I7S7_9NOSO</name>
<reference evidence="1 2" key="1">
    <citation type="journal article" date="2021" name="Microorganisms">
        <title>Genome Evolution of Filamentous Cyanobacterium Nostoc Species: From Facultative Symbiosis to Free Living.</title>
        <authorList>
            <person name="Huo D."/>
            <person name="Li H."/>
            <person name="Cai F."/>
            <person name="Guo X."/>
            <person name="Qiao Z."/>
            <person name="Wang W."/>
            <person name="Yu G."/>
            <person name="Li R."/>
        </authorList>
    </citation>
    <scope>NUCLEOTIDE SEQUENCE [LARGE SCALE GENOMIC DNA]</scope>
    <source>
        <strain evidence="1 2">CHAB 5714</strain>
    </source>
</reference>
<keyword evidence="2" id="KW-1185">Reference proteome</keyword>